<evidence type="ECO:0000313" key="3">
    <source>
        <dbReference type="Proteomes" id="UP000824681"/>
    </source>
</evidence>
<protein>
    <submittedName>
        <fullName evidence="2">Uncharacterized protein</fullName>
    </submittedName>
</protein>
<reference evidence="2 3" key="1">
    <citation type="journal article" date="2021" name="ACS Chem. Biol.">
        <title>Genomic-Led Discovery of a Novel Glycopeptide Antibiotic by Nonomuraea coxensis DSM 45129.</title>
        <authorList>
            <person name="Yushchuk O."/>
            <person name="Vior N.M."/>
            <person name="Andreo-Vidal A."/>
            <person name="Berini F."/>
            <person name="Ruckert C."/>
            <person name="Busche T."/>
            <person name="Binda E."/>
            <person name="Kalinowski J."/>
            <person name="Truman A.W."/>
            <person name="Marinelli F."/>
        </authorList>
    </citation>
    <scope>NUCLEOTIDE SEQUENCE [LARGE SCALE GENOMIC DNA]</scope>
    <source>
        <strain evidence="2 3">DSM 45129</strain>
    </source>
</reference>
<dbReference type="Proteomes" id="UP000824681">
    <property type="component" value="Chromosome"/>
</dbReference>
<sequence length="334" mass="35660">MDAATPLRLPGAAFCPLSRAFQRAIPRGSAHKPSGSGNLLLAPYQLGDTSRSMWWSRTRRSWPACHTGAGASTPRRTATLASWPPGLLASRGFRRIRRRPCPRALSVTAPKRPVPCPCGHTSSIREQVLLAVAGDQTPMGTSKGDSRPALRTSSASGAVHASRPPSPGGNPSARRRCFGGPPETSPEARRASRPGLYAIRVDVPTSEDDVAQTDGDWPRLHGASYTCSSSKQDILGYLGRPLDLRDQSPLSLSLTGGRACWARTGPSAVRHIGSTGGSSSMSSPHPTRSNRAELINQTGPGNGRGRRYVLGGTHIDDLYRRIGEPYGCVTEFLR</sequence>
<feature type="region of interest" description="Disordered" evidence="1">
    <location>
        <begin position="136"/>
        <end position="195"/>
    </location>
</feature>
<feature type="region of interest" description="Disordered" evidence="1">
    <location>
        <begin position="273"/>
        <end position="306"/>
    </location>
</feature>
<gene>
    <name evidence="2" type="ORF">Nocox_10115</name>
</gene>
<evidence type="ECO:0000313" key="2">
    <source>
        <dbReference type="EMBL" id="QYC39643.1"/>
    </source>
</evidence>
<evidence type="ECO:0000256" key="1">
    <source>
        <dbReference type="SAM" id="MobiDB-lite"/>
    </source>
</evidence>
<organism evidence="2 3">
    <name type="scientific">Nonomuraea coxensis DSM 45129</name>
    <dbReference type="NCBI Taxonomy" id="1122611"/>
    <lineage>
        <taxon>Bacteria</taxon>
        <taxon>Bacillati</taxon>
        <taxon>Actinomycetota</taxon>
        <taxon>Actinomycetes</taxon>
        <taxon>Streptosporangiales</taxon>
        <taxon>Streptosporangiaceae</taxon>
        <taxon>Nonomuraea</taxon>
    </lineage>
</organism>
<name>A0ABX8TZ47_9ACTN</name>
<feature type="compositionally biased region" description="Polar residues" evidence="1">
    <location>
        <begin position="284"/>
        <end position="299"/>
    </location>
</feature>
<accession>A0ABX8TZ47</accession>
<dbReference type="EMBL" id="CP068985">
    <property type="protein sequence ID" value="QYC39643.1"/>
    <property type="molecule type" value="Genomic_DNA"/>
</dbReference>
<proteinExistence type="predicted"/>
<keyword evidence="3" id="KW-1185">Reference proteome</keyword>